<dbReference type="CDD" id="cd00093">
    <property type="entry name" value="HTH_XRE"/>
    <property type="match status" value="1"/>
</dbReference>
<dbReference type="PROSITE" id="PS50943">
    <property type="entry name" value="HTH_CROC1"/>
    <property type="match status" value="1"/>
</dbReference>
<dbReference type="GO" id="GO:0003677">
    <property type="term" value="F:DNA binding"/>
    <property type="evidence" value="ECO:0007669"/>
    <property type="project" value="InterPro"/>
</dbReference>
<dbReference type="Gene3D" id="1.10.260.40">
    <property type="entry name" value="lambda repressor-like DNA-binding domains"/>
    <property type="match status" value="1"/>
</dbReference>
<evidence type="ECO:0000313" key="2">
    <source>
        <dbReference type="EMBL" id="DAF85588.1"/>
    </source>
</evidence>
<accession>A0A8S5TTP5</accession>
<organism evidence="2">
    <name type="scientific">Siphoviridae sp. ct5jB2</name>
    <dbReference type="NCBI Taxonomy" id="2825337"/>
    <lineage>
        <taxon>Viruses</taxon>
        <taxon>Duplodnaviria</taxon>
        <taxon>Heunggongvirae</taxon>
        <taxon>Uroviricota</taxon>
        <taxon>Caudoviricetes</taxon>
    </lineage>
</organism>
<protein>
    <recommendedName>
        <fullName evidence="1">HTH cro/C1-type domain-containing protein</fullName>
    </recommendedName>
</protein>
<reference evidence="2" key="1">
    <citation type="journal article" date="2021" name="Proc. Natl. Acad. Sci. U.S.A.">
        <title>A Catalog of Tens of Thousands of Viruses from Human Metagenomes Reveals Hidden Associations with Chronic Diseases.</title>
        <authorList>
            <person name="Tisza M.J."/>
            <person name="Buck C.B."/>
        </authorList>
    </citation>
    <scope>NUCLEOTIDE SEQUENCE</scope>
    <source>
        <strain evidence="2">Ct5jB2</strain>
    </source>
</reference>
<dbReference type="InterPro" id="IPR010982">
    <property type="entry name" value="Lambda_DNA-bd_dom_sf"/>
</dbReference>
<proteinExistence type="predicted"/>
<dbReference type="EMBL" id="BK015927">
    <property type="protein sequence ID" value="DAF85588.1"/>
    <property type="molecule type" value="Genomic_DNA"/>
</dbReference>
<feature type="domain" description="HTH cro/C1-type" evidence="1">
    <location>
        <begin position="46"/>
        <end position="78"/>
    </location>
</feature>
<dbReference type="InterPro" id="IPR001387">
    <property type="entry name" value="Cro/C1-type_HTH"/>
</dbReference>
<name>A0A8S5TTP5_9CAUD</name>
<sequence>MFLLLTEEKYKNFLASELFLARKKSKLTQDNVADILVNKYRIRANRTTIAKYENGLQTPPLYTLQCLSNIYNCEIINFFHNINNDKNYLAYGGEHISVKKENLLKQIAEKNIPDAILDLIQNAIEQY</sequence>
<dbReference type="SUPFAM" id="SSF47413">
    <property type="entry name" value="lambda repressor-like DNA-binding domains"/>
    <property type="match status" value="1"/>
</dbReference>
<evidence type="ECO:0000259" key="1">
    <source>
        <dbReference type="PROSITE" id="PS50943"/>
    </source>
</evidence>